<evidence type="ECO:0000256" key="1">
    <source>
        <dbReference type="SAM" id="MobiDB-lite"/>
    </source>
</evidence>
<dbReference type="EnsemblPlants" id="MELO3C018351.2.1">
    <property type="protein sequence ID" value="MELO3C018351.2.1"/>
    <property type="gene ID" value="MELO3C018351.2"/>
</dbReference>
<organism evidence="2">
    <name type="scientific">Cucumis melo</name>
    <name type="common">Muskmelon</name>
    <dbReference type="NCBI Taxonomy" id="3656"/>
    <lineage>
        <taxon>Eukaryota</taxon>
        <taxon>Viridiplantae</taxon>
        <taxon>Streptophyta</taxon>
        <taxon>Embryophyta</taxon>
        <taxon>Tracheophyta</taxon>
        <taxon>Spermatophyta</taxon>
        <taxon>Magnoliopsida</taxon>
        <taxon>eudicotyledons</taxon>
        <taxon>Gunneridae</taxon>
        <taxon>Pentapetalae</taxon>
        <taxon>rosids</taxon>
        <taxon>fabids</taxon>
        <taxon>Cucurbitales</taxon>
        <taxon>Cucurbitaceae</taxon>
        <taxon>Benincaseae</taxon>
        <taxon>Cucumis</taxon>
    </lineage>
</organism>
<evidence type="ECO:0000313" key="2">
    <source>
        <dbReference type="EnsemblPlants" id="MELO3C018351.2.1"/>
    </source>
</evidence>
<reference evidence="2" key="1">
    <citation type="submission" date="2023-03" db="UniProtKB">
        <authorList>
            <consortium name="EnsemblPlants"/>
        </authorList>
    </citation>
    <scope>IDENTIFICATION</scope>
</reference>
<dbReference type="Gramene" id="MELO3C018351.2.1">
    <property type="protein sequence ID" value="MELO3C018351.2.1"/>
    <property type="gene ID" value="MELO3C018351.2"/>
</dbReference>
<protein>
    <submittedName>
        <fullName evidence="2">Uncharacterized protein</fullName>
    </submittedName>
</protein>
<sequence length="61" mass="6834">MLTPPTAPLVSFMPFGVRAAPLFINCQYALDSPDDDLHADEEIQPHRLPRQPRANFSMPSL</sequence>
<name>A0A9I9DGL2_CUCME</name>
<proteinExistence type="predicted"/>
<feature type="region of interest" description="Disordered" evidence="1">
    <location>
        <begin position="34"/>
        <end position="61"/>
    </location>
</feature>
<dbReference type="AlphaFoldDB" id="A0A9I9DGL2"/>
<accession>A0A9I9DGL2</accession>